<dbReference type="Proteomes" id="UP001437256">
    <property type="component" value="Unassembled WGS sequence"/>
</dbReference>
<reference evidence="2 3" key="1">
    <citation type="submission" date="2024-05" db="EMBL/GenBank/DDBJ databases">
        <title>A draft genome resource for the thread blight pathogen Marasmius tenuissimus strain MS-2.</title>
        <authorList>
            <person name="Yulfo-Soto G.E."/>
            <person name="Baruah I.K."/>
            <person name="Amoako-Attah I."/>
            <person name="Bukari Y."/>
            <person name="Meinhardt L.W."/>
            <person name="Bailey B.A."/>
            <person name="Cohen S.P."/>
        </authorList>
    </citation>
    <scope>NUCLEOTIDE SEQUENCE [LARGE SCALE GENOMIC DNA]</scope>
    <source>
        <strain evidence="2 3">MS-2</strain>
    </source>
</reference>
<evidence type="ECO:0000313" key="3">
    <source>
        <dbReference type="Proteomes" id="UP001437256"/>
    </source>
</evidence>
<dbReference type="EMBL" id="JBBXMP010000333">
    <property type="protein sequence ID" value="KAL0058315.1"/>
    <property type="molecule type" value="Genomic_DNA"/>
</dbReference>
<proteinExistence type="predicted"/>
<keyword evidence="3" id="KW-1185">Reference proteome</keyword>
<protein>
    <submittedName>
        <fullName evidence="2">Uncharacterized protein</fullName>
    </submittedName>
</protein>
<comment type="caution">
    <text evidence="2">The sequence shown here is derived from an EMBL/GenBank/DDBJ whole genome shotgun (WGS) entry which is preliminary data.</text>
</comment>
<gene>
    <name evidence="2" type="ORF">AAF712_015021</name>
</gene>
<organism evidence="2 3">
    <name type="scientific">Marasmius tenuissimus</name>
    <dbReference type="NCBI Taxonomy" id="585030"/>
    <lineage>
        <taxon>Eukaryota</taxon>
        <taxon>Fungi</taxon>
        <taxon>Dikarya</taxon>
        <taxon>Basidiomycota</taxon>
        <taxon>Agaricomycotina</taxon>
        <taxon>Agaricomycetes</taxon>
        <taxon>Agaricomycetidae</taxon>
        <taxon>Agaricales</taxon>
        <taxon>Marasmiineae</taxon>
        <taxon>Marasmiaceae</taxon>
        <taxon>Marasmius</taxon>
    </lineage>
</organism>
<name>A0ABR2ZAD5_9AGAR</name>
<accession>A0ABR2ZAD5</accession>
<sequence>MVYYLRSRVVSQTLILAQQTQITPLVPPSVHSFNFASHANYFELRSIAKSRGADHRDDPFGEGEDLTELSESEVEEEPEPCKLAFPTLAFEKMVPPAPSPPTTKRKVSPNGQSYPNKKHAQTCKAQVQKDSADTPSSHAIREAIKLSQSTPVSLHALQLDAAYGAHTGKLGTKEMGNLKAREADYDLEDLVKVGFDHIKWNGMTPMPIVEAKNWVISRLVGHPNCWSYLQDTKLVHQEMMSEGEQAKLTPVAHNSVCGKRGGFPAFTKGMTMGMGSKTPVLLATNKQQKGMGGILQ</sequence>
<evidence type="ECO:0000313" key="2">
    <source>
        <dbReference type="EMBL" id="KAL0058315.1"/>
    </source>
</evidence>
<feature type="region of interest" description="Disordered" evidence="1">
    <location>
        <begin position="92"/>
        <end position="135"/>
    </location>
</feature>
<feature type="compositionally biased region" description="Polar residues" evidence="1">
    <location>
        <begin position="123"/>
        <end position="135"/>
    </location>
</feature>
<evidence type="ECO:0000256" key="1">
    <source>
        <dbReference type="SAM" id="MobiDB-lite"/>
    </source>
</evidence>